<protein>
    <submittedName>
        <fullName evidence="5">Metallophosphoesterase</fullName>
    </submittedName>
</protein>
<keyword evidence="3" id="KW-1133">Transmembrane helix</keyword>
<dbReference type="Proteomes" id="UP000000263">
    <property type="component" value="Chromosome"/>
</dbReference>
<dbReference type="PANTHER" id="PTHR31302:SF31">
    <property type="entry name" value="PHOSPHODIESTERASE YAEI"/>
    <property type="match status" value="1"/>
</dbReference>
<keyword evidence="3" id="KW-0472">Membrane</keyword>
<dbReference type="EMBL" id="CP000804">
    <property type="protein sequence ID" value="ABU56421.1"/>
    <property type="molecule type" value="Genomic_DNA"/>
</dbReference>
<dbReference type="GO" id="GO:0016020">
    <property type="term" value="C:membrane"/>
    <property type="evidence" value="ECO:0007669"/>
    <property type="project" value="GOC"/>
</dbReference>
<evidence type="ECO:0000256" key="2">
    <source>
        <dbReference type="ARBA" id="ARBA00022801"/>
    </source>
</evidence>
<feature type="transmembrane region" description="Helical" evidence="3">
    <location>
        <begin position="57"/>
        <end position="74"/>
    </location>
</feature>
<dbReference type="AlphaFoldDB" id="A7NG34"/>
<dbReference type="Gene3D" id="3.60.21.10">
    <property type="match status" value="1"/>
</dbReference>
<evidence type="ECO:0000313" key="5">
    <source>
        <dbReference type="EMBL" id="ABU56421.1"/>
    </source>
</evidence>
<keyword evidence="2" id="KW-0378">Hydrolase</keyword>
<accession>A7NG34</accession>
<dbReference type="InterPro" id="IPR051158">
    <property type="entry name" value="Metallophosphoesterase_sf"/>
</dbReference>
<sequence>MTLLIASKTRFIPAKDYHVPIETHPHEPHALRVRPRKRRPLRGRQTIEATKLHINRGWLGLGAVASAVGLAGISLFGWPVIAAGGAFSIAALGHMLLGEPARPILERVTMRLPALPPELDGLRIGHLTDSHLGFRYSETNLAWGVEQMQRERPELIVLTGDIVTHHWAIPDVPRLLRGLRAPLGVYAVPGNHDHWEGLADLRAALTLANIPLLLNEHRRLSWNGGDLWLIGIDDVWDGRPSLRQALRGVPPHGFKLLLSHAPDVAESAAHVGIHVQLSGHTHGGHLRLPLLGPFTLPRYGKRYIIGEYQVDGLTLYVSRGLGGAPLRLLCPPEATIITLRRG</sequence>
<keyword evidence="6" id="KW-1185">Reference proteome</keyword>
<dbReference type="GO" id="GO:0008758">
    <property type="term" value="F:UDP-2,3-diacylglucosamine hydrolase activity"/>
    <property type="evidence" value="ECO:0007669"/>
    <property type="project" value="TreeGrafter"/>
</dbReference>
<dbReference type="KEGG" id="rca:Rcas_0288"/>
<evidence type="ECO:0000259" key="4">
    <source>
        <dbReference type="Pfam" id="PF00149"/>
    </source>
</evidence>
<dbReference type="InterPro" id="IPR004843">
    <property type="entry name" value="Calcineurin-like_PHP"/>
</dbReference>
<dbReference type="GO" id="GO:0009245">
    <property type="term" value="P:lipid A biosynthetic process"/>
    <property type="evidence" value="ECO:0007669"/>
    <property type="project" value="TreeGrafter"/>
</dbReference>
<name>A7NG34_ROSCS</name>
<evidence type="ECO:0000256" key="1">
    <source>
        <dbReference type="ARBA" id="ARBA00022723"/>
    </source>
</evidence>
<evidence type="ECO:0000313" key="6">
    <source>
        <dbReference type="Proteomes" id="UP000000263"/>
    </source>
</evidence>
<dbReference type="GO" id="GO:0046872">
    <property type="term" value="F:metal ion binding"/>
    <property type="evidence" value="ECO:0007669"/>
    <property type="project" value="UniProtKB-KW"/>
</dbReference>
<dbReference type="Pfam" id="PF00149">
    <property type="entry name" value="Metallophos"/>
    <property type="match status" value="1"/>
</dbReference>
<dbReference type="CDD" id="cd07385">
    <property type="entry name" value="MPP_YkuE_C"/>
    <property type="match status" value="1"/>
</dbReference>
<reference evidence="5 6" key="1">
    <citation type="submission" date="2007-08" db="EMBL/GenBank/DDBJ databases">
        <title>Complete sequence of Roseiflexus castenholzii DSM 13941.</title>
        <authorList>
            <consortium name="US DOE Joint Genome Institute"/>
            <person name="Copeland A."/>
            <person name="Lucas S."/>
            <person name="Lapidus A."/>
            <person name="Barry K."/>
            <person name="Glavina del Rio T."/>
            <person name="Dalin E."/>
            <person name="Tice H."/>
            <person name="Pitluck S."/>
            <person name="Thompson L.S."/>
            <person name="Brettin T."/>
            <person name="Bruce D."/>
            <person name="Detter J.C."/>
            <person name="Han C."/>
            <person name="Tapia R."/>
            <person name="Schmutz J."/>
            <person name="Larimer F."/>
            <person name="Land M."/>
            <person name="Hauser L."/>
            <person name="Kyrpides N."/>
            <person name="Mikhailova N."/>
            <person name="Bryant D.A."/>
            <person name="Hanada S."/>
            <person name="Tsukatani Y."/>
            <person name="Richardson P."/>
        </authorList>
    </citation>
    <scope>NUCLEOTIDE SEQUENCE [LARGE SCALE GENOMIC DNA]</scope>
    <source>
        <strain evidence="6">DSM 13941 / HLO8</strain>
    </source>
</reference>
<evidence type="ECO:0000256" key="3">
    <source>
        <dbReference type="SAM" id="Phobius"/>
    </source>
</evidence>
<dbReference type="PANTHER" id="PTHR31302">
    <property type="entry name" value="TRANSMEMBRANE PROTEIN WITH METALLOPHOSPHOESTERASE DOMAIN-RELATED"/>
    <property type="match status" value="1"/>
</dbReference>
<dbReference type="HOGENOM" id="CLU_025443_3_2_0"/>
<organism evidence="5 6">
    <name type="scientific">Roseiflexus castenholzii (strain DSM 13941 / HLO8)</name>
    <dbReference type="NCBI Taxonomy" id="383372"/>
    <lineage>
        <taxon>Bacteria</taxon>
        <taxon>Bacillati</taxon>
        <taxon>Chloroflexota</taxon>
        <taxon>Chloroflexia</taxon>
        <taxon>Chloroflexales</taxon>
        <taxon>Roseiflexineae</taxon>
        <taxon>Roseiflexaceae</taxon>
        <taxon>Roseiflexus</taxon>
    </lineage>
</organism>
<proteinExistence type="predicted"/>
<feature type="domain" description="Calcineurin-like phosphoesterase" evidence="4">
    <location>
        <begin position="122"/>
        <end position="283"/>
    </location>
</feature>
<dbReference type="InterPro" id="IPR029052">
    <property type="entry name" value="Metallo-depent_PP-like"/>
</dbReference>
<gene>
    <name evidence="5" type="ordered locus">Rcas_0288</name>
</gene>
<keyword evidence="1" id="KW-0479">Metal-binding</keyword>
<dbReference type="eggNOG" id="COG1408">
    <property type="taxonomic scope" value="Bacteria"/>
</dbReference>
<dbReference type="RefSeq" id="WP_011997825.1">
    <property type="nucleotide sequence ID" value="NC_009767.1"/>
</dbReference>
<dbReference type="SUPFAM" id="SSF56300">
    <property type="entry name" value="Metallo-dependent phosphatases"/>
    <property type="match status" value="1"/>
</dbReference>
<keyword evidence="3" id="KW-0812">Transmembrane</keyword>